<evidence type="ECO:0000256" key="1">
    <source>
        <dbReference type="SAM" id="Phobius"/>
    </source>
</evidence>
<accession>A0A6V8MRI2</accession>
<dbReference type="InterPro" id="IPR008792">
    <property type="entry name" value="PQQD"/>
</dbReference>
<dbReference type="SUPFAM" id="SSF111369">
    <property type="entry name" value="HlyD-like secretion proteins"/>
    <property type="match status" value="1"/>
</dbReference>
<reference evidence="3" key="3">
    <citation type="submission" date="2022-04" db="EMBL/GenBank/DDBJ databases">
        <authorList>
            <person name="Liu G."/>
        </authorList>
    </citation>
    <scope>NUCLEOTIDE SEQUENCE</scope>
    <source>
        <strain evidence="3">RG22</strain>
    </source>
</reference>
<dbReference type="Gene3D" id="1.10.10.1150">
    <property type="entry name" value="Coenzyme PQQ synthesis protein D (PqqD)"/>
    <property type="match status" value="1"/>
</dbReference>
<keyword evidence="1" id="KW-0472">Membrane</keyword>
<evidence type="ECO:0000313" key="2">
    <source>
        <dbReference type="EMBL" id="GFO62514.1"/>
    </source>
</evidence>
<organism evidence="2 4">
    <name type="scientific">Geomonas paludis</name>
    <dbReference type="NCBI Taxonomy" id="2740185"/>
    <lineage>
        <taxon>Bacteria</taxon>
        <taxon>Pseudomonadati</taxon>
        <taxon>Thermodesulfobacteriota</taxon>
        <taxon>Desulfuromonadia</taxon>
        <taxon>Geobacterales</taxon>
        <taxon>Geobacteraceae</taxon>
        <taxon>Geomonas</taxon>
    </lineage>
</organism>
<feature type="transmembrane region" description="Helical" evidence="1">
    <location>
        <begin position="197"/>
        <end position="216"/>
    </location>
</feature>
<dbReference type="EMBL" id="CP096574">
    <property type="protein sequence ID" value="UPU35903.1"/>
    <property type="molecule type" value="Genomic_DNA"/>
</dbReference>
<dbReference type="GO" id="GO:0004222">
    <property type="term" value="F:metalloendopeptidase activity"/>
    <property type="evidence" value="ECO:0007669"/>
    <property type="project" value="InterPro"/>
</dbReference>
<evidence type="ECO:0000313" key="3">
    <source>
        <dbReference type="EMBL" id="UPU35903.1"/>
    </source>
</evidence>
<gene>
    <name evidence="2" type="ORF">GMPD_04330</name>
    <name evidence="3" type="ORF">M1B72_21075</name>
</gene>
<dbReference type="PANTHER" id="PTHR13325">
    <property type="entry name" value="PROTEASE M50 MEMBRANE-BOUND TRANSCRIPTION FACTOR SITE 2 PROTEASE"/>
    <property type="match status" value="1"/>
</dbReference>
<name>A0A6V8MRI2_9BACT</name>
<dbReference type="GO" id="GO:0031293">
    <property type="term" value="P:membrane protein intracellular domain proteolysis"/>
    <property type="evidence" value="ECO:0007669"/>
    <property type="project" value="TreeGrafter"/>
</dbReference>
<evidence type="ECO:0000313" key="5">
    <source>
        <dbReference type="Proteomes" id="UP000831485"/>
    </source>
</evidence>
<reference evidence="4" key="1">
    <citation type="submission" date="2020-06" db="EMBL/GenBank/DDBJ databases">
        <title>Draft genomic sequecing of Geomonas sp. Red736.</title>
        <authorList>
            <person name="Itoh H."/>
            <person name="Xu Z.X."/>
            <person name="Ushijima N."/>
            <person name="Masuda Y."/>
            <person name="Shiratori Y."/>
            <person name="Senoo K."/>
        </authorList>
    </citation>
    <scope>NUCLEOTIDE SEQUENCE [LARGE SCALE GENOMIC DNA]</scope>
    <source>
        <strain evidence="4">Red736</strain>
    </source>
</reference>
<dbReference type="GO" id="GO:0005737">
    <property type="term" value="C:cytoplasm"/>
    <property type="evidence" value="ECO:0007669"/>
    <property type="project" value="TreeGrafter"/>
</dbReference>
<feature type="transmembrane region" description="Helical" evidence="1">
    <location>
        <begin position="256"/>
        <end position="278"/>
    </location>
</feature>
<dbReference type="RefSeq" id="WP_183344601.1">
    <property type="nucleotide sequence ID" value="NZ_BLXY01000001.1"/>
</dbReference>
<dbReference type="AlphaFoldDB" id="A0A6V8MRI2"/>
<dbReference type="Proteomes" id="UP000831485">
    <property type="component" value="Chromosome"/>
</dbReference>
<dbReference type="Pfam" id="PF05402">
    <property type="entry name" value="PqqD"/>
    <property type="match status" value="1"/>
</dbReference>
<feature type="transmembrane region" description="Helical" evidence="1">
    <location>
        <begin position="359"/>
        <end position="383"/>
    </location>
</feature>
<feature type="transmembrane region" description="Helical" evidence="1">
    <location>
        <begin position="389"/>
        <end position="415"/>
    </location>
</feature>
<dbReference type="Proteomes" id="UP000568888">
    <property type="component" value="Unassembled WGS sequence"/>
</dbReference>
<keyword evidence="5" id="KW-1185">Reference proteome</keyword>
<dbReference type="EMBL" id="BLXY01000001">
    <property type="protein sequence ID" value="GFO62514.1"/>
    <property type="molecule type" value="Genomic_DNA"/>
</dbReference>
<feature type="transmembrane region" description="Helical" evidence="1">
    <location>
        <begin position="155"/>
        <end position="176"/>
    </location>
</feature>
<proteinExistence type="predicted"/>
<feature type="transmembrane region" description="Helical" evidence="1">
    <location>
        <begin position="427"/>
        <end position="447"/>
    </location>
</feature>
<keyword evidence="1" id="KW-1133">Transmembrane helix</keyword>
<protein>
    <submittedName>
        <fullName evidence="3">PqqD family peptide modification chaperone</fullName>
    </submittedName>
</protein>
<reference evidence="2" key="2">
    <citation type="journal article" date="2021" name="Int. J. Syst. Evol. Microbiol.">
        <title>Geomonas silvestris sp. nov., Geomonas paludis sp. nov. and Geomonas limicola sp. nov., isolated from terrestrial environments, and emended description of the genus Geomonas.</title>
        <authorList>
            <person name="Itoh H."/>
            <person name="Xu Z."/>
            <person name="Masuda Y."/>
            <person name="Ushijima N."/>
            <person name="Hayakawa C."/>
            <person name="Shiratori Y."/>
            <person name="Senoo K."/>
        </authorList>
    </citation>
    <scope>NUCLEOTIDE SEQUENCE</scope>
    <source>
        <strain evidence="2">Red736</strain>
    </source>
</reference>
<dbReference type="InterPro" id="IPR001193">
    <property type="entry name" value="MBTPS2"/>
</dbReference>
<feature type="transmembrane region" description="Helical" evidence="1">
    <location>
        <begin position="228"/>
        <end position="249"/>
    </location>
</feature>
<dbReference type="InterPro" id="IPR041881">
    <property type="entry name" value="PqqD_sf"/>
</dbReference>
<keyword evidence="1" id="KW-0812">Transmembrane</keyword>
<sequence length="715" mass="80603">MTQQLFSSSWYRICRLQPRLRRHAQLHRHDYRGEVWFVLQNHVTGQLYRFSPVVYHVIGLMDGKRSVEELWKLSVESFGDDAPTQDDLLRLLAQLHSADVLLCDIPPDTRELFQRGENLRQGKLRQTLLSPLSWRFPLFDPDRLLDLLQPLSRAIFSPVSAVIWLAVVLAGAALAIGHRAELSHDVLDRVLSMHNIALLWAVYPLVKLCHEIGHALAVKRWGGEVHEVGIMLLVLIPVPYVDASAASAFPQRGRRAMVSAAGIMAELFIASLALMLWLCVEPGLLRSALFNAMFIGGVSTIFFNGNPLLRYDGYYILSDLLAIPNLGQRGQRYAAYLVQHHLFGLEKLEPPHLAPGEPFWLLSYFGTSFIYRIFVYLGIVLFISQKFFFIGVILGAWALFSMVALPLGKAIYFICFNPALYERRLRAAWTAAVPAALVIALFCALPFPSWSRAQGVVWVPEESVLRAGAGGLIRKVSALPGSVVRRGQTLMESDDPELEAERKVLAAQLALLKARRDSELFTDRLKARITAEEMVPVRERIAWLDEQLARLKVVSPVAGKLVLQRDSDLPGRHLQKGEVVGFVLQGDRPTVRVVVTQADLDLIHTRNRSIEVRLSRRLDRSIPATLLRETPAGLERLPSTSLGSAGGGRLPTDPTDRDQVKTFERTFQLDLQLPLALNEVSVNERVYVRFNFQPEPLASQCYRSVRRLFMRRFDV</sequence>
<feature type="transmembrane region" description="Helical" evidence="1">
    <location>
        <begin position="284"/>
        <end position="303"/>
    </location>
</feature>
<evidence type="ECO:0000313" key="4">
    <source>
        <dbReference type="Proteomes" id="UP000568888"/>
    </source>
</evidence>
<dbReference type="GO" id="GO:0016020">
    <property type="term" value="C:membrane"/>
    <property type="evidence" value="ECO:0007669"/>
    <property type="project" value="InterPro"/>
</dbReference>
<dbReference type="PANTHER" id="PTHR13325:SF3">
    <property type="entry name" value="MEMBRANE-BOUND TRANSCRIPTION FACTOR SITE-2 PROTEASE"/>
    <property type="match status" value="1"/>
</dbReference>